<comment type="caution">
    <text evidence="1">The sequence shown here is derived from an EMBL/GenBank/DDBJ whole genome shotgun (WGS) entry which is preliminary data.</text>
</comment>
<dbReference type="eggNOG" id="COG3344">
    <property type="taxonomic scope" value="Bacteria"/>
</dbReference>
<gene>
    <name evidence="1" type="ORF">JCM21738_5443</name>
</gene>
<protein>
    <submittedName>
        <fullName evidence="1">DNA polymerase</fullName>
    </submittedName>
</protein>
<organism evidence="1 2">
    <name type="scientific">Mesobacillus boroniphilus JCM 21738</name>
    <dbReference type="NCBI Taxonomy" id="1294265"/>
    <lineage>
        <taxon>Bacteria</taxon>
        <taxon>Bacillati</taxon>
        <taxon>Bacillota</taxon>
        <taxon>Bacilli</taxon>
        <taxon>Bacillales</taxon>
        <taxon>Bacillaceae</taxon>
        <taxon>Mesobacillus</taxon>
    </lineage>
</organism>
<proteinExistence type="predicted"/>
<dbReference type="EMBL" id="BAUW01000162">
    <property type="protein sequence ID" value="GAE48333.1"/>
    <property type="molecule type" value="Genomic_DNA"/>
</dbReference>
<evidence type="ECO:0000313" key="2">
    <source>
        <dbReference type="Proteomes" id="UP000018949"/>
    </source>
</evidence>
<name>W4RWS8_9BACI</name>
<dbReference type="Proteomes" id="UP000018949">
    <property type="component" value="Unassembled WGS sequence"/>
</dbReference>
<reference evidence="1 2" key="1">
    <citation type="submission" date="2013-12" db="EMBL/GenBank/DDBJ databases">
        <title>NBRP : Genome information of microbial organism related human and environment.</title>
        <authorList>
            <person name="Hattori M."/>
            <person name="Oshima K."/>
            <person name="Inaba H."/>
            <person name="Suda W."/>
            <person name="Sakamoto M."/>
            <person name="Iino T."/>
            <person name="Kitahara M."/>
            <person name="Oshida Y."/>
            <person name="Iida T."/>
            <person name="Kudo T."/>
            <person name="Itoh T."/>
            <person name="Ahmed I."/>
            <person name="Ohkuma M."/>
        </authorList>
    </citation>
    <scope>NUCLEOTIDE SEQUENCE [LARGE SCALE GENOMIC DNA]</scope>
    <source>
        <strain evidence="1 2">JCM 21738</strain>
    </source>
</reference>
<dbReference type="RefSeq" id="WP_023626844.1">
    <property type="nucleotide sequence ID" value="NZ_BAUW01000162.1"/>
</dbReference>
<dbReference type="AlphaFoldDB" id="W4RWS8"/>
<sequence>MNARKMANYTNIDKAQEHWKTLYLCAKESPTRRFHALYDKIYRPDILWEAWQSVKQKKGSGGVDGQMIEQIVLDYGERKFMNEIFLELKEKRYHPRLITSIID</sequence>
<evidence type="ECO:0000313" key="1">
    <source>
        <dbReference type="EMBL" id="GAE48333.1"/>
    </source>
</evidence>
<accession>W4RWS8</accession>
<keyword evidence="2" id="KW-1185">Reference proteome</keyword>